<gene>
    <name evidence="2" type="ORF">P7K49_010842</name>
</gene>
<organism evidence="2 3">
    <name type="scientific">Saguinus oedipus</name>
    <name type="common">Cotton-top tamarin</name>
    <name type="synonym">Oedipomidas oedipus</name>
    <dbReference type="NCBI Taxonomy" id="9490"/>
    <lineage>
        <taxon>Eukaryota</taxon>
        <taxon>Metazoa</taxon>
        <taxon>Chordata</taxon>
        <taxon>Craniata</taxon>
        <taxon>Vertebrata</taxon>
        <taxon>Euteleostomi</taxon>
        <taxon>Mammalia</taxon>
        <taxon>Eutheria</taxon>
        <taxon>Euarchontoglires</taxon>
        <taxon>Primates</taxon>
        <taxon>Haplorrhini</taxon>
        <taxon>Platyrrhini</taxon>
        <taxon>Cebidae</taxon>
        <taxon>Callitrichinae</taxon>
        <taxon>Saguinus</taxon>
    </lineage>
</organism>
<feature type="compositionally biased region" description="Basic and acidic residues" evidence="1">
    <location>
        <begin position="98"/>
        <end position="114"/>
    </location>
</feature>
<sequence length="133" mass="14534">MNNQGGVTLHHAASPRAPTELWGRQRVQESVQKSLGQRSSINMTVTPEQRAHPRGRTATGTFQGAAGPTVFFMKKAEIRNLHHGLMQALGDHTLRKTNSRETAARCNQPDKTELMGDEQGNGFSRSAGGYSVH</sequence>
<dbReference type="EMBL" id="JASSZA010000005">
    <property type="protein sequence ID" value="KAK2111096.1"/>
    <property type="molecule type" value="Genomic_DNA"/>
</dbReference>
<feature type="compositionally biased region" description="Polar residues" evidence="1">
    <location>
        <begin position="28"/>
        <end position="47"/>
    </location>
</feature>
<feature type="region of interest" description="Disordered" evidence="1">
    <location>
        <begin position="98"/>
        <end position="133"/>
    </location>
</feature>
<keyword evidence="3" id="KW-1185">Reference proteome</keyword>
<feature type="region of interest" description="Disordered" evidence="1">
    <location>
        <begin position="1"/>
        <end position="64"/>
    </location>
</feature>
<evidence type="ECO:0000313" key="2">
    <source>
        <dbReference type="EMBL" id="KAK2111096.1"/>
    </source>
</evidence>
<proteinExistence type="predicted"/>
<evidence type="ECO:0000256" key="1">
    <source>
        <dbReference type="SAM" id="MobiDB-lite"/>
    </source>
</evidence>
<accession>A0ABQ9VPN1</accession>
<comment type="caution">
    <text evidence="2">The sequence shown here is derived from an EMBL/GenBank/DDBJ whole genome shotgun (WGS) entry which is preliminary data.</text>
</comment>
<evidence type="ECO:0000313" key="3">
    <source>
        <dbReference type="Proteomes" id="UP001266305"/>
    </source>
</evidence>
<protein>
    <submittedName>
        <fullName evidence="2">Uncharacterized protein</fullName>
    </submittedName>
</protein>
<dbReference type="Proteomes" id="UP001266305">
    <property type="component" value="Unassembled WGS sequence"/>
</dbReference>
<name>A0ABQ9VPN1_SAGOE</name>
<reference evidence="2 3" key="1">
    <citation type="submission" date="2023-05" db="EMBL/GenBank/DDBJ databases">
        <title>B98-5 Cell Line De Novo Hybrid Assembly: An Optical Mapping Approach.</title>
        <authorList>
            <person name="Kananen K."/>
            <person name="Auerbach J.A."/>
            <person name="Kautto E."/>
            <person name="Blachly J.S."/>
        </authorList>
    </citation>
    <scope>NUCLEOTIDE SEQUENCE [LARGE SCALE GENOMIC DNA]</scope>
    <source>
        <strain evidence="2">B95-8</strain>
        <tissue evidence="2">Cell line</tissue>
    </source>
</reference>